<evidence type="ECO:0000313" key="11">
    <source>
        <dbReference type="Proteomes" id="UP000243052"/>
    </source>
</evidence>
<dbReference type="AlphaFoldDB" id="A0A109UZY1"/>
<dbReference type="GO" id="GO:0005886">
    <property type="term" value="C:plasma membrane"/>
    <property type="evidence" value="ECO:0007669"/>
    <property type="project" value="TreeGrafter"/>
</dbReference>
<feature type="transmembrane region" description="Helical" evidence="9">
    <location>
        <begin position="112"/>
        <end position="131"/>
    </location>
</feature>
<feature type="compositionally biased region" description="Polar residues" evidence="8">
    <location>
        <begin position="458"/>
        <end position="467"/>
    </location>
</feature>
<dbReference type="PANTHER" id="PTHR43829">
    <property type="entry name" value="AQUAPORIN OR AQUAGLYCEROPORIN RELATED"/>
    <property type="match status" value="1"/>
</dbReference>
<accession>A0A109UZY1</accession>
<evidence type="ECO:0000256" key="6">
    <source>
        <dbReference type="ARBA" id="ARBA00023136"/>
    </source>
</evidence>
<feature type="region of interest" description="Disordered" evidence="8">
    <location>
        <begin position="1"/>
        <end position="68"/>
    </location>
</feature>
<keyword evidence="3 7" id="KW-0813">Transport</keyword>
<dbReference type="Proteomes" id="UP000243052">
    <property type="component" value="Chromosome v"/>
</dbReference>
<keyword evidence="11" id="KW-1185">Reference proteome</keyword>
<dbReference type="PANTHER" id="PTHR43829:SF9">
    <property type="entry name" value="AQUAPORIN-9"/>
    <property type="match status" value="1"/>
</dbReference>
<feature type="region of interest" description="Disordered" evidence="8">
    <location>
        <begin position="449"/>
        <end position="473"/>
    </location>
</feature>
<evidence type="ECO:0000256" key="9">
    <source>
        <dbReference type="SAM" id="Phobius"/>
    </source>
</evidence>
<feature type="transmembrane region" description="Helical" evidence="9">
    <location>
        <begin position="357"/>
        <end position="376"/>
    </location>
</feature>
<evidence type="ECO:0000256" key="1">
    <source>
        <dbReference type="ARBA" id="ARBA00004141"/>
    </source>
</evidence>
<dbReference type="InterPro" id="IPR050363">
    <property type="entry name" value="MIP/Aquaporin"/>
</dbReference>
<feature type="transmembrane region" description="Helical" evidence="9">
    <location>
        <begin position="276"/>
        <end position="292"/>
    </location>
</feature>
<dbReference type="STRING" id="45286.A0A109UZY1"/>
<name>A0A109UZY1_9SACH</name>
<dbReference type="PRINTS" id="PR00783">
    <property type="entry name" value="MINTRINSICP"/>
</dbReference>
<dbReference type="GeneID" id="28724294"/>
<protein>
    <submittedName>
        <fullName evidence="10">HEL263Wp</fullName>
    </submittedName>
</protein>
<dbReference type="PROSITE" id="PS00221">
    <property type="entry name" value="MIP"/>
    <property type="match status" value="1"/>
</dbReference>
<feature type="transmembrane region" description="Helical" evidence="9">
    <location>
        <begin position="172"/>
        <end position="190"/>
    </location>
</feature>
<dbReference type="Gene3D" id="1.20.1080.10">
    <property type="entry name" value="Glycerol uptake facilitator protein"/>
    <property type="match status" value="1"/>
</dbReference>
<dbReference type="GO" id="GO:0015254">
    <property type="term" value="F:glycerol channel activity"/>
    <property type="evidence" value="ECO:0007669"/>
    <property type="project" value="TreeGrafter"/>
</dbReference>
<feature type="region of interest" description="Disordered" evidence="8">
    <location>
        <begin position="410"/>
        <end position="430"/>
    </location>
</feature>
<evidence type="ECO:0000313" key="10">
    <source>
        <dbReference type="EMBL" id="AMD21018.1"/>
    </source>
</evidence>
<keyword evidence="6 9" id="KW-0472">Membrane</keyword>
<dbReference type="GO" id="GO:0015250">
    <property type="term" value="F:water channel activity"/>
    <property type="evidence" value="ECO:0007669"/>
    <property type="project" value="TreeGrafter"/>
</dbReference>
<proteinExistence type="inferred from homology"/>
<dbReference type="RefSeq" id="XP_017988014.1">
    <property type="nucleotide sequence ID" value="XM_018132705.1"/>
</dbReference>
<dbReference type="InterPro" id="IPR000425">
    <property type="entry name" value="MIP"/>
</dbReference>
<feature type="transmembrane region" description="Helical" evidence="9">
    <location>
        <begin position="304"/>
        <end position="322"/>
    </location>
</feature>
<evidence type="ECO:0000256" key="2">
    <source>
        <dbReference type="ARBA" id="ARBA00006175"/>
    </source>
</evidence>
<feature type="compositionally biased region" description="Low complexity" evidence="8">
    <location>
        <begin position="46"/>
        <end position="57"/>
    </location>
</feature>
<organism evidence="10 11">
    <name type="scientific">Eremothecium sinecaudum</name>
    <dbReference type="NCBI Taxonomy" id="45286"/>
    <lineage>
        <taxon>Eukaryota</taxon>
        <taxon>Fungi</taxon>
        <taxon>Dikarya</taxon>
        <taxon>Ascomycota</taxon>
        <taxon>Saccharomycotina</taxon>
        <taxon>Saccharomycetes</taxon>
        <taxon>Saccharomycetales</taxon>
        <taxon>Saccharomycetaceae</taxon>
        <taxon>Eremothecium</taxon>
    </lineage>
</organism>
<reference evidence="10 11" key="1">
    <citation type="submission" date="2016-01" db="EMBL/GenBank/DDBJ databases">
        <title>Genome sequence of the yeast Holleya sinecauda.</title>
        <authorList>
            <person name="Dietrich F.S."/>
        </authorList>
    </citation>
    <scope>NUCLEOTIDE SEQUENCE [LARGE SCALE GENOMIC DNA]</scope>
    <source>
        <strain evidence="10 11">ATCC 58844</strain>
    </source>
</reference>
<dbReference type="InterPro" id="IPR023271">
    <property type="entry name" value="Aquaporin-like"/>
</dbReference>
<comment type="similarity">
    <text evidence="2 7">Belongs to the MIP/aquaporin (TC 1.A.8) family.</text>
</comment>
<evidence type="ECO:0000256" key="5">
    <source>
        <dbReference type="ARBA" id="ARBA00022989"/>
    </source>
</evidence>
<dbReference type="SUPFAM" id="SSF81338">
    <property type="entry name" value="Aquaporin-like"/>
    <property type="match status" value="1"/>
</dbReference>
<dbReference type="Pfam" id="PF00230">
    <property type="entry name" value="MIP"/>
    <property type="match status" value="1"/>
</dbReference>
<sequence>MQKDLEMQEVDLHAEEQRQSYTEPYPIREVYRESPVVHSHVTPNLGRRQGSSSGQSSYDDDHLPDEDDMVPVPLMVKPKEIYQNPQTPTVLPSHNRPVNKWMHYKETYFKEFLAEFLGTMVLVFFGDASIVQVRSAAQARVTAFQSSLDANANAGIAGLMSSLVTPYPAGDVLSICLCWAGAVALGFYAAGGASISGGHINPAVTLANYIFRGLPGKKVPIYIAGQMLGGYVGGLLVFWYYGSVIQTTYPDWFENEAVVGMFSCVPLSYLSSGRQFISEVVIAAILIGSLFSMTDPYTSVSPEVFPFMLFILIFCLMAATTYQTGAALNPARDIGPRLAMWTVGFDTDVLWRSHNHFFWVVMTAPFIGGIIGGLVYDTFIFQGHESPVNQPVSKWSAKAKSILMPFSSKRTKAPSRGATGTISSTSEKELQMSDSITKSGVYFQQSAVNQSGEHEVAQGNTATNSGNKKLDKL</sequence>
<dbReference type="NCBIfam" id="TIGR00861">
    <property type="entry name" value="MIP"/>
    <property type="match status" value="1"/>
</dbReference>
<comment type="subcellular location">
    <subcellularLocation>
        <location evidence="1">Membrane</location>
        <topology evidence="1">Multi-pass membrane protein</topology>
    </subcellularLocation>
</comment>
<keyword evidence="5 9" id="KW-1133">Transmembrane helix</keyword>
<feature type="compositionally biased region" description="Basic and acidic residues" evidence="8">
    <location>
        <begin position="1"/>
        <end position="18"/>
    </location>
</feature>
<evidence type="ECO:0000256" key="4">
    <source>
        <dbReference type="ARBA" id="ARBA00022692"/>
    </source>
</evidence>
<keyword evidence="4 7" id="KW-0812">Transmembrane</keyword>
<dbReference type="CDD" id="cd00333">
    <property type="entry name" value="MIP"/>
    <property type="match status" value="1"/>
</dbReference>
<dbReference type="OrthoDB" id="3222at2759"/>
<feature type="transmembrane region" description="Helical" evidence="9">
    <location>
        <begin position="219"/>
        <end position="241"/>
    </location>
</feature>
<dbReference type="InterPro" id="IPR022357">
    <property type="entry name" value="MIP_CS"/>
</dbReference>
<evidence type="ECO:0000256" key="8">
    <source>
        <dbReference type="SAM" id="MobiDB-lite"/>
    </source>
</evidence>
<evidence type="ECO:0000256" key="3">
    <source>
        <dbReference type="ARBA" id="ARBA00022448"/>
    </source>
</evidence>
<evidence type="ECO:0000256" key="7">
    <source>
        <dbReference type="RuleBase" id="RU000477"/>
    </source>
</evidence>
<dbReference type="EMBL" id="CP014245">
    <property type="protein sequence ID" value="AMD21018.1"/>
    <property type="molecule type" value="Genomic_DNA"/>
</dbReference>
<gene>
    <name evidence="10" type="ORF">AW171_hschr52951</name>
</gene>